<proteinExistence type="predicted"/>
<dbReference type="InterPro" id="IPR007159">
    <property type="entry name" value="SpoVT-AbrB_dom"/>
</dbReference>
<evidence type="ECO:0000256" key="1">
    <source>
        <dbReference type="PROSITE-ProRule" id="PRU01076"/>
    </source>
</evidence>
<evidence type="ECO:0000259" key="3">
    <source>
        <dbReference type="PROSITE" id="PS51740"/>
    </source>
</evidence>
<dbReference type="Proteomes" id="UP000718564">
    <property type="component" value="Unassembled WGS sequence"/>
</dbReference>
<dbReference type="InterPro" id="IPR037914">
    <property type="entry name" value="SpoVT-AbrB_sf"/>
</dbReference>
<organism evidence="4 5">
    <name type="scientific">Brasilonema bromeliae SPC951</name>
    <dbReference type="NCBI Taxonomy" id="385972"/>
    <lineage>
        <taxon>Bacteria</taxon>
        <taxon>Bacillati</taxon>
        <taxon>Cyanobacteriota</taxon>
        <taxon>Cyanophyceae</taxon>
        <taxon>Nostocales</taxon>
        <taxon>Scytonemataceae</taxon>
        <taxon>Brasilonema</taxon>
        <taxon>Bromeliae group (in: Brasilonema)</taxon>
    </lineage>
</organism>
<feature type="compositionally biased region" description="Acidic residues" evidence="2">
    <location>
        <begin position="131"/>
        <end position="155"/>
    </location>
</feature>
<dbReference type="SUPFAM" id="SSF89447">
    <property type="entry name" value="AbrB/MazE/MraZ-like"/>
    <property type="match status" value="1"/>
</dbReference>
<evidence type="ECO:0000313" key="5">
    <source>
        <dbReference type="Proteomes" id="UP000718564"/>
    </source>
</evidence>
<reference evidence="4 5" key="1">
    <citation type="submission" date="2018-06" db="EMBL/GenBank/DDBJ databases">
        <title>Comparative genomics of Brasilonema spp. strains.</title>
        <authorList>
            <person name="Alvarenga D.O."/>
            <person name="Fiore M.F."/>
            <person name="Varani A.M."/>
        </authorList>
    </citation>
    <scope>NUCLEOTIDE SEQUENCE [LARGE SCALE GENOMIC DNA]</scope>
    <source>
        <strain evidence="4 5">SPC951</strain>
    </source>
</reference>
<dbReference type="EMBL" id="QMEB01000100">
    <property type="protein sequence ID" value="NMG20533.1"/>
    <property type="molecule type" value="Genomic_DNA"/>
</dbReference>
<evidence type="ECO:0000256" key="2">
    <source>
        <dbReference type="SAM" id="MobiDB-lite"/>
    </source>
</evidence>
<dbReference type="Pfam" id="PF14250">
    <property type="entry name" value="AbrB-like"/>
    <property type="match status" value="1"/>
</dbReference>
<feature type="domain" description="SpoVT-AbrB" evidence="3">
    <location>
        <begin position="77"/>
        <end position="122"/>
    </location>
</feature>
<keyword evidence="1" id="KW-0238">DNA-binding</keyword>
<dbReference type="PROSITE" id="PS51740">
    <property type="entry name" value="SPOVT_ABRB"/>
    <property type="match status" value="1"/>
</dbReference>
<feature type="region of interest" description="Disordered" evidence="2">
    <location>
        <begin position="128"/>
        <end position="155"/>
    </location>
</feature>
<name>A0ABX1P7Z7_9CYAN</name>
<dbReference type="PANTHER" id="PTHR42182">
    <property type="entry name" value="SLL0359 PROTEIN"/>
    <property type="match status" value="1"/>
</dbReference>
<protein>
    <submittedName>
        <fullName evidence="4">AbrB family transcriptional regulator</fullName>
    </submittedName>
</protein>
<comment type="caution">
    <text evidence="4">The sequence shown here is derived from an EMBL/GenBank/DDBJ whole genome shotgun (WGS) entry which is preliminary data.</text>
</comment>
<keyword evidence="5" id="KW-1185">Reference proteome</keyword>
<dbReference type="RefSeq" id="WP_048871189.1">
    <property type="nucleotide sequence ID" value="NZ_CAWPJE010000083.1"/>
</dbReference>
<dbReference type="InterPro" id="IPR027360">
    <property type="entry name" value="AbrB-like"/>
</dbReference>
<sequence>MTETATAPLTGKTLLAKVKELSNLPRRERAKQCGYYTVTKNNQVRVNLTDFYDALLSARGIPLSPEAPKDGRGREPTYRVSVHQNGQIVIGATYTKAMGLKPGDEFEIKLGYKHIHLIQVDSDKKLLQHDEDAEVYDEDLEDEEDLEDDDYEDEE</sequence>
<gene>
    <name evidence="4" type="ORF">DP116_14125</name>
</gene>
<evidence type="ECO:0000313" key="4">
    <source>
        <dbReference type="EMBL" id="NMG20533.1"/>
    </source>
</evidence>
<accession>A0ABX1P7Z7</accession>
<dbReference type="PANTHER" id="PTHR42182:SF1">
    <property type="entry name" value="SLL0359 PROTEIN"/>
    <property type="match status" value="1"/>
</dbReference>